<organism evidence="2 3">
    <name type="scientific">Aquabacterium soli</name>
    <dbReference type="NCBI Taxonomy" id="2493092"/>
    <lineage>
        <taxon>Bacteria</taxon>
        <taxon>Pseudomonadati</taxon>
        <taxon>Pseudomonadota</taxon>
        <taxon>Betaproteobacteria</taxon>
        <taxon>Burkholderiales</taxon>
        <taxon>Aquabacterium</taxon>
    </lineage>
</organism>
<dbReference type="InterPro" id="IPR029016">
    <property type="entry name" value="GAF-like_dom_sf"/>
</dbReference>
<accession>A0A426VAY8</accession>
<dbReference type="SMART" id="SM00065">
    <property type="entry name" value="GAF"/>
    <property type="match status" value="1"/>
</dbReference>
<evidence type="ECO:0000259" key="1">
    <source>
        <dbReference type="SMART" id="SM00065"/>
    </source>
</evidence>
<dbReference type="InterPro" id="IPR003018">
    <property type="entry name" value="GAF"/>
</dbReference>
<comment type="caution">
    <text evidence="2">The sequence shown here is derived from an EMBL/GenBank/DDBJ whole genome shotgun (WGS) entry which is preliminary data.</text>
</comment>
<keyword evidence="3" id="KW-1185">Reference proteome</keyword>
<reference evidence="2 3" key="1">
    <citation type="submission" date="2018-12" db="EMBL/GenBank/DDBJ databases">
        <title>The whole draft genome of Aquabacterium sp. SJQ9.</title>
        <authorList>
            <person name="Sun L."/>
            <person name="Gao X."/>
            <person name="Chen W."/>
            <person name="Huang K."/>
        </authorList>
    </citation>
    <scope>NUCLEOTIDE SEQUENCE [LARGE SCALE GENOMIC DNA]</scope>
    <source>
        <strain evidence="2 3">SJQ9</strain>
    </source>
</reference>
<dbReference type="OrthoDB" id="9157015at2"/>
<proteinExistence type="predicted"/>
<dbReference type="Pfam" id="PF01590">
    <property type="entry name" value="GAF"/>
    <property type="match status" value="1"/>
</dbReference>
<dbReference type="AlphaFoldDB" id="A0A426VAY8"/>
<dbReference type="RefSeq" id="WP_125243499.1">
    <property type="nucleotide sequence ID" value="NZ_RSED01000008.1"/>
</dbReference>
<dbReference type="Gene3D" id="3.30.450.40">
    <property type="match status" value="1"/>
</dbReference>
<evidence type="ECO:0000313" key="3">
    <source>
        <dbReference type="Proteomes" id="UP000269265"/>
    </source>
</evidence>
<sequence length="180" mass="20141">MPPSHEFMSELRAAADVLAGPEGLTRYRQLVAEALYRRFQCSMASLWLLREAPAGRFLECVAAFSENPELNAAGTELHEKDFQVYFDTLIRTKVYNSPDAQEDPHLAGLKDSYLLPQGVRALLDVAFQINGQPLGVLCIEQRETPRIWSKVDEVDLRNAASVIGISIARHRNDEQQTSVA</sequence>
<feature type="domain" description="GAF" evidence="1">
    <location>
        <begin position="23"/>
        <end position="177"/>
    </location>
</feature>
<protein>
    <submittedName>
        <fullName evidence="2">GAF domain-containing protein</fullName>
    </submittedName>
</protein>
<gene>
    <name evidence="2" type="ORF">EIP75_11980</name>
</gene>
<name>A0A426VAY8_9BURK</name>
<dbReference type="SUPFAM" id="SSF55781">
    <property type="entry name" value="GAF domain-like"/>
    <property type="match status" value="1"/>
</dbReference>
<dbReference type="Proteomes" id="UP000269265">
    <property type="component" value="Unassembled WGS sequence"/>
</dbReference>
<evidence type="ECO:0000313" key="2">
    <source>
        <dbReference type="EMBL" id="RRS04095.1"/>
    </source>
</evidence>
<dbReference type="EMBL" id="RSED01000008">
    <property type="protein sequence ID" value="RRS04095.1"/>
    <property type="molecule type" value="Genomic_DNA"/>
</dbReference>